<dbReference type="Proteomes" id="UP000580517">
    <property type="component" value="Unassembled WGS sequence"/>
</dbReference>
<dbReference type="Gene3D" id="3.40.50.720">
    <property type="entry name" value="NAD(P)-binding Rossmann-like Domain"/>
    <property type="match status" value="1"/>
</dbReference>
<evidence type="ECO:0000256" key="1">
    <source>
        <dbReference type="ARBA" id="ARBA00022857"/>
    </source>
</evidence>
<dbReference type="Gene3D" id="3.90.180.10">
    <property type="entry name" value="Medium-chain alcohol dehydrogenases, catalytic domain"/>
    <property type="match status" value="1"/>
</dbReference>
<dbReference type="InterPro" id="IPR020843">
    <property type="entry name" value="ER"/>
</dbReference>
<dbReference type="Pfam" id="PF00107">
    <property type="entry name" value="ADH_zinc_N"/>
    <property type="match status" value="1"/>
</dbReference>
<feature type="domain" description="Enoyl reductase (ER)" evidence="2">
    <location>
        <begin position="10"/>
        <end position="340"/>
    </location>
</feature>
<reference evidence="3 4" key="1">
    <citation type="submission" date="2020-07" db="EMBL/GenBank/DDBJ databases">
        <title>Taxonomic revisions and descriptions of new bacterial species based on genomic comparisons in the high-G+C-content subgroup of the family Alcaligenaceae.</title>
        <authorList>
            <person name="Szabo A."/>
            <person name="Felfoldi T."/>
        </authorList>
    </citation>
    <scope>NUCLEOTIDE SEQUENCE [LARGE SCALE GENOMIC DNA]</scope>
    <source>
        <strain evidence="3 4">DSM 25264</strain>
    </source>
</reference>
<dbReference type="InterPro" id="IPR013149">
    <property type="entry name" value="ADH-like_C"/>
</dbReference>
<dbReference type="CDD" id="cd08266">
    <property type="entry name" value="Zn_ADH_like1"/>
    <property type="match status" value="1"/>
</dbReference>
<comment type="caution">
    <text evidence="3">The sequence shown here is derived from an EMBL/GenBank/DDBJ whole genome shotgun (WGS) entry which is preliminary data.</text>
</comment>
<name>A0A853F9C5_9BURK</name>
<dbReference type="InterPro" id="IPR013154">
    <property type="entry name" value="ADH-like_N"/>
</dbReference>
<evidence type="ECO:0000259" key="2">
    <source>
        <dbReference type="SMART" id="SM00829"/>
    </source>
</evidence>
<protein>
    <submittedName>
        <fullName evidence="3">Zinc-binding dehydrogenase</fullName>
    </submittedName>
</protein>
<keyword evidence="1" id="KW-0521">NADP</keyword>
<dbReference type="RefSeq" id="WP_129969559.1">
    <property type="nucleotide sequence ID" value="NZ_JACCEW010000003.1"/>
</dbReference>
<gene>
    <name evidence="3" type="ORF">H0A68_10415</name>
</gene>
<dbReference type="AlphaFoldDB" id="A0A853F9C5"/>
<dbReference type="EMBL" id="JACCEW010000003">
    <property type="protein sequence ID" value="NYT37285.1"/>
    <property type="molecule type" value="Genomic_DNA"/>
</dbReference>
<dbReference type="PANTHER" id="PTHR44154:SF1">
    <property type="entry name" value="QUINONE OXIDOREDUCTASE"/>
    <property type="match status" value="1"/>
</dbReference>
<dbReference type="InterPro" id="IPR011032">
    <property type="entry name" value="GroES-like_sf"/>
</dbReference>
<accession>A0A853F9C5</accession>
<dbReference type="Pfam" id="PF08240">
    <property type="entry name" value="ADH_N"/>
    <property type="match status" value="1"/>
</dbReference>
<dbReference type="InterPro" id="IPR051603">
    <property type="entry name" value="Zinc-ADH_QOR/CCCR"/>
</dbReference>
<proteinExistence type="predicted"/>
<sequence length="358" mass="37996">MKAVFLDGHGGNEVVKIGQRPQPVPGPGEALVRLNAATLNRVDLYMRDSGAGITHTLPQVMGLDGSGRIEQLNAPESLLAVGQEVVVHPGISCGHCEYCLRGETVLCTTIRFLGEHRDGTLAEYVCLPARNVFPKPAALSHAEAAALGVNHLTAWRMLFTKARLQPGETVLIFGIGGGVSLAALQFAREIGARAVVTSRDDEKLRRALAMGAAFAINSSSDDVARKVMAFTGGRGVDVVFENVGQAVWPSALRSLARGGRLVLCGATSGDAPSADLRRLFVRHIQIFGSSLGTLDEYRHMLAFIQNTGLRPVIDASYALDDIHAALEHLESGRQFGKIAVEIAQGGGIPCAEPHAENA</sequence>
<dbReference type="GO" id="GO:0016491">
    <property type="term" value="F:oxidoreductase activity"/>
    <property type="evidence" value="ECO:0007669"/>
    <property type="project" value="InterPro"/>
</dbReference>
<dbReference type="PANTHER" id="PTHR44154">
    <property type="entry name" value="QUINONE OXIDOREDUCTASE"/>
    <property type="match status" value="1"/>
</dbReference>
<dbReference type="OrthoDB" id="9787435at2"/>
<keyword evidence="4" id="KW-1185">Reference proteome</keyword>
<dbReference type="SUPFAM" id="SSF51735">
    <property type="entry name" value="NAD(P)-binding Rossmann-fold domains"/>
    <property type="match status" value="1"/>
</dbReference>
<organism evidence="3 4">
    <name type="scientific">Allopusillimonas soli</name>
    <dbReference type="NCBI Taxonomy" id="659016"/>
    <lineage>
        <taxon>Bacteria</taxon>
        <taxon>Pseudomonadati</taxon>
        <taxon>Pseudomonadota</taxon>
        <taxon>Betaproteobacteria</taxon>
        <taxon>Burkholderiales</taxon>
        <taxon>Alcaligenaceae</taxon>
        <taxon>Allopusillimonas</taxon>
    </lineage>
</organism>
<evidence type="ECO:0000313" key="4">
    <source>
        <dbReference type="Proteomes" id="UP000580517"/>
    </source>
</evidence>
<dbReference type="SMART" id="SM00829">
    <property type="entry name" value="PKS_ER"/>
    <property type="match status" value="1"/>
</dbReference>
<dbReference type="InterPro" id="IPR036291">
    <property type="entry name" value="NAD(P)-bd_dom_sf"/>
</dbReference>
<dbReference type="SUPFAM" id="SSF50129">
    <property type="entry name" value="GroES-like"/>
    <property type="match status" value="1"/>
</dbReference>
<evidence type="ECO:0000313" key="3">
    <source>
        <dbReference type="EMBL" id="NYT37285.1"/>
    </source>
</evidence>